<feature type="signal peptide" evidence="1">
    <location>
        <begin position="1"/>
        <end position="23"/>
    </location>
</feature>
<keyword evidence="1" id="KW-0732">Signal</keyword>
<reference evidence="2 3" key="1">
    <citation type="journal article" date="2017" name="Gigascience">
        <title>Genome sequence of the small brown planthopper, Laodelphax striatellus.</title>
        <authorList>
            <person name="Zhu J."/>
            <person name="Jiang F."/>
            <person name="Wang X."/>
            <person name="Yang P."/>
            <person name="Bao Y."/>
            <person name="Zhao W."/>
            <person name="Wang W."/>
            <person name="Lu H."/>
            <person name="Wang Q."/>
            <person name="Cui N."/>
            <person name="Li J."/>
            <person name="Chen X."/>
            <person name="Luo L."/>
            <person name="Yu J."/>
            <person name="Kang L."/>
            <person name="Cui F."/>
        </authorList>
    </citation>
    <scope>NUCLEOTIDE SEQUENCE [LARGE SCALE GENOMIC DNA]</scope>
    <source>
        <strain evidence="2">Lst14</strain>
    </source>
</reference>
<proteinExistence type="predicted"/>
<protein>
    <recommendedName>
        <fullName evidence="4">Secreted protein</fullName>
    </recommendedName>
</protein>
<dbReference type="AlphaFoldDB" id="A0A482XCU3"/>
<gene>
    <name evidence="2" type="ORF">LSTR_LSTR014113</name>
</gene>
<feature type="chain" id="PRO_5019735081" description="Secreted protein" evidence="1">
    <location>
        <begin position="24"/>
        <end position="128"/>
    </location>
</feature>
<dbReference type="Proteomes" id="UP000291343">
    <property type="component" value="Unassembled WGS sequence"/>
</dbReference>
<name>A0A482XCU3_LAOST</name>
<sequence length="128" mass="13244">MAVSVKWTILAVFLVSCSILAHPQDGSSSSSGGANDLLTSVKKGLPELRKSLSDFAPSVGDHLADINLPDLPFAVNTSALPSIEEGDKLIEEKCLKNGGNGSYAEAMEKCLKNGGNGSYAEAMVSGVC</sequence>
<dbReference type="EMBL" id="QKKF02012381">
    <property type="protein sequence ID" value="RZF43674.1"/>
    <property type="molecule type" value="Genomic_DNA"/>
</dbReference>
<dbReference type="PROSITE" id="PS51257">
    <property type="entry name" value="PROKAR_LIPOPROTEIN"/>
    <property type="match status" value="1"/>
</dbReference>
<organism evidence="2 3">
    <name type="scientific">Laodelphax striatellus</name>
    <name type="common">Small brown planthopper</name>
    <name type="synonym">Delphax striatella</name>
    <dbReference type="NCBI Taxonomy" id="195883"/>
    <lineage>
        <taxon>Eukaryota</taxon>
        <taxon>Metazoa</taxon>
        <taxon>Ecdysozoa</taxon>
        <taxon>Arthropoda</taxon>
        <taxon>Hexapoda</taxon>
        <taxon>Insecta</taxon>
        <taxon>Pterygota</taxon>
        <taxon>Neoptera</taxon>
        <taxon>Paraneoptera</taxon>
        <taxon>Hemiptera</taxon>
        <taxon>Auchenorrhyncha</taxon>
        <taxon>Fulgoroidea</taxon>
        <taxon>Delphacidae</taxon>
        <taxon>Criomorphinae</taxon>
        <taxon>Laodelphax</taxon>
    </lineage>
</organism>
<evidence type="ECO:0000313" key="3">
    <source>
        <dbReference type="Proteomes" id="UP000291343"/>
    </source>
</evidence>
<evidence type="ECO:0000256" key="1">
    <source>
        <dbReference type="SAM" id="SignalP"/>
    </source>
</evidence>
<evidence type="ECO:0000313" key="2">
    <source>
        <dbReference type="EMBL" id="RZF43674.1"/>
    </source>
</evidence>
<comment type="caution">
    <text evidence="2">The sequence shown here is derived from an EMBL/GenBank/DDBJ whole genome shotgun (WGS) entry which is preliminary data.</text>
</comment>
<dbReference type="OrthoDB" id="6512861at2759"/>
<evidence type="ECO:0008006" key="4">
    <source>
        <dbReference type="Google" id="ProtNLM"/>
    </source>
</evidence>
<dbReference type="InParanoid" id="A0A482XCU3"/>
<keyword evidence="3" id="KW-1185">Reference proteome</keyword>
<accession>A0A482XCU3</accession>